<dbReference type="Proteomes" id="UP001283361">
    <property type="component" value="Unassembled WGS sequence"/>
</dbReference>
<comment type="caution">
    <text evidence="1">The sequence shown here is derived from an EMBL/GenBank/DDBJ whole genome shotgun (WGS) entry which is preliminary data.</text>
</comment>
<protein>
    <submittedName>
        <fullName evidence="1">Uncharacterized protein</fullName>
    </submittedName>
</protein>
<gene>
    <name evidence="1" type="ORF">RRG08_011130</name>
</gene>
<name>A0AAE1A0R1_9GAST</name>
<keyword evidence="2" id="KW-1185">Reference proteome</keyword>
<reference evidence="1" key="1">
    <citation type="journal article" date="2023" name="G3 (Bethesda)">
        <title>A reference genome for the long-term kleptoplast-retaining sea slug Elysia crispata morphotype clarki.</title>
        <authorList>
            <person name="Eastman K.E."/>
            <person name="Pendleton A.L."/>
            <person name="Shaikh M.A."/>
            <person name="Suttiyut T."/>
            <person name="Ogas R."/>
            <person name="Tomko P."/>
            <person name="Gavelis G."/>
            <person name="Widhalm J.R."/>
            <person name="Wisecaver J.H."/>
        </authorList>
    </citation>
    <scope>NUCLEOTIDE SEQUENCE</scope>
    <source>
        <strain evidence="1">ECLA1</strain>
    </source>
</reference>
<organism evidence="1 2">
    <name type="scientific">Elysia crispata</name>
    <name type="common">lettuce slug</name>
    <dbReference type="NCBI Taxonomy" id="231223"/>
    <lineage>
        <taxon>Eukaryota</taxon>
        <taxon>Metazoa</taxon>
        <taxon>Spiralia</taxon>
        <taxon>Lophotrochozoa</taxon>
        <taxon>Mollusca</taxon>
        <taxon>Gastropoda</taxon>
        <taxon>Heterobranchia</taxon>
        <taxon>Euthyneura</taxon>
        <taxon>Panpulmonata</taxon>
        <taxon>Sacoglossa</taxon>
        <taxon>Placobranchoidea</taxon>
        <taxon>Plakobranchidae</taxon>
        <taxon>Elysia</taxon>
    </lineage>
</organism>
<proteinExistence type="predicted"/>
<dbReference type="AlphaFoldDB" id="A0AAE1A0R1"/>
<evidence type="ECO:0000313" key="1">
    <source>
        <dbReference type="EMBL" id="KAK3779105.1"/>
    </source>
</evidence>
<sequence length="259" mass="28928">MIIITTPSGYQHLATSWFPNKVSRLHHSNLVSLKLPLLPMGSSSSSPEWSCRQSALGSGDLGFEYRQDKCSGNRSAINFLPIVLTDWISTGRRRLPYQVASLDMANKKRWYRDSSRCQHTALSFRGVNMGGQEGRSGGVYTRYHKSRIPRSCSIIVSSPVSTLIPLIRVKFTAFPLDCLSPKARDTTSPGTGLDSRYGGAIYLTLDTSRESCSELCPPSFYHINYDFRRLGGWVRDTHVSWVILMMVSANGLTTVHYVP</sequence>
<accession>A0AAE1A0R1</accession>
<dbReference type="EMBL" id="JAWDGP010002879">
    <property type="protein sequence ID" value="KAK3779105.1"/>
    <property type="molecule type" value="Genomic_DNA"/>
</dbReference>
<evidence type="ECO:0000313" key="2">
    <source>
        <dbReference type="Proteomes" id="UP001283361"/>
    </source>
</evidence>